<protein>
    <submittedName>
        <fullName evidence="1">Uncharacterized protein</fullName>
    </submittedName>
</protein>
<dbReference type="eggNOG" id="ENOG502QQJ8">
    <property type="taxonomic scope" value="Eukaryota"/>
</dbReference>
<dbReference type="AlphaFoldDB" id="H2ZBA8"/>
<dbReference type="GO" id="GO:0061630">
    <property type="term" value="F:ubiquitin protein ligase activity"/>
    <property type="evidence" value="ECO:0007669"/>
    <property type="project" value="InterPro"/>
</dbReference>
<dbReference type="HOGENOM" id="CLU_144241_0_0_1"/>
<keyword evidence="2" id="KW-1185">Reference proteome</keyword>
<dbReference type="InterPro" id="IPR033263">
    <property type="entry name" value="RNF180"/>
</dbReference>
<dbReference type="Ensembl" id="ENSCSAVT00000015047.1">
    <property type="protein sequence ID" value="ENSCSAVP00000014873.1"/>
    <property type="gene ID" value="ENSCSAVG00000008709.1"/>
</dbReference>
<reference evidence="2" key="1">
    <citation type="submission" date="2003-08" db="EMBL/GenBank/DDBJ databases">
        <authorList>
            <person name="Birren B."/>
            <person name="Nusbaum C."/>
            <person name="Abebe A."/>
            <person name="Abouelleil A."/>
            <person name="Adekoya E."/>
            <person name="Ait-zahra M."/>
            <person name="Allen N."/>
            <person name="Allen T."/>
            <person name="An P."/>
            <person name="Anderson M."/>
            <person name="Anderson S."/>
            <person name="Arachchi H."/>
            <person name="Armbruster J."/>
            <person name="Bachantsang P."/>
            <person name="Baldwin J."/>
            <person name="Barry A."/>
            <person name="Bayul T."/>
            <person name="Blitshsteyn B."/>
            <person name="Bloom T."/>
            <person name="Blye J."/>
            <person name="Boguslavskiy L."/>
            <person name="Borowsky M."/>
            <person name="Boukhgalter B."/>
            <person name="Brunache A."/>
            <person name="Butler J."/>
            <person name="Calixte N."/>
            <person name="Calvo S."/>
            <person name="Camarata J."/>
            <person name="Campo K."/>
            <person name="Chang J."/>
            <person name="Cheshatsang Y."/>
            <person name="Citroen M."/>
            <person name="Collymore A."/>
            <person name="Considine T."/>
            <person name="Cook A."/>
            <person name="Cooke P."/>
            <person name="Corum B."/>
            <person name="Cuomo C."/>
            <person name="David R."/>
            <person name="Dawoe T."/>
            <person name="Degray S."/>
            <person name="Dodge S."/>
            <person name="Dooley K."/>
            <person name="Dorje P."/>
            <person name="Dorjee K."/>
            <person name="Dorris L."/>
            <person name="Duffey N."/>
            <person name="Dupes A."/>
            <person name="Elkins T."/>
            <person name="Engels R."/>
            <person name="Erickson J."/>
            <person name="Farina A."/>
            <person name="Faro S."/>
            <person name="Ferreira P."/>
            <person name="Fischer H."/>
            <person name="Fitzgerald M."/>
            <person name="Foley K."/>
            <person name="Gage D."/>
            <person name="Galagan J."/>
            <person name="Gearin G."/>
            <person name="Gnerre S."/>
            <person name="Gnirke A."/>
            <person name="Goyette A."/>
            <person name="Graham J."/>
            <person name="Grandbois E."/>
            <person name="Gyaltsen K."/>
            <person name="Hafez N."/>
            <person name="Hagopian D."/>
            <person name="Hagos B."/>
            <person name="Hall J."/>
            <person name="Hatcher B."/>
            <person name="Heller A."/>
            <person name="Higgins H."/>
            <person name="Honan T."/>
            <person name="Horn A."/>
            <person name="Houde N."/>
            <person name="Hughes L."/>
            <person name="Hulme W."/>
            <person name="Husby E."/>
            <person name="Iliev I."/>
            <person name="Jaffe D."/>
            <person name="Jones C."/>
            <person name="Kamal M."/>
            <person name="Kamat A."/>
            <person name="Kamvysselis M."/>
            <person name="Karlsson E."/>
            <person name="Kells C."/>
            <person name="Kieu A."/>
            <person name="Kisner P."/>
            <person name="Kodira C."/>
            <person name="Kulbokas E."/>
            <person name="Labutti K."/>
            <person name="Lama D."/>
            <person name="Landers T."/>
            <person name="Leger J."/>
            <person name="Levine S."/>
            <person name="Lewis D."/>
            <person name="Lewis T."/>
            <person name="Lindblad-toh K."/>
            <person name="Liu X."/>
            <person name="Lokyitsang T."/>
            <person name="Lokyitsang Y."/>
            <person name="Lucien O."/>
            <person name="Lui A."/>
            <person name="Ma L.J."/>
            <person name="Mabbitt R."/>
            <person name="Macdonald J."/>
            <person name="Maclean C."/>
            <person name="Major J."/>
            <person name="Manning J."/>
            <person name="Marabella R."/>
            <person name="Maru K."/>
            <person name="Matthews C."/>
            <person name="Mauceli E."/>
            <person name="Mccarthy M."/>
            <person name="Mcdonough S."/>
            <person name="Mcghee T."/>
            <person name="Meldrim J."/>
            <person name="Meneus L."/>
            <person name="Mesirov J."/>
            <person name="Mihalev A."/>
            <person name="Mihova T."/>
            <person name="Mikkelsen T."/>
            <person name="Mlenga V."/>
            <person name="Moru K."/>
            <person name="Mozes J."/>
            <person name="Mulrain L."/>
            <person name="Munson G."/>
            <person name="Naylor J."/>
            <person name="Newes C."/>
            <person name="Nguyen C."/>
            <person name="Nguyen N."/>
            <person name="Nguyen T."/>
            <person name="Nicol R."/>
            <person name="Nielsen C."/>
            <person name="Nizzari M."/>
            <person name="Norbu C."/>
            <person name="Norbu N."/>
            <person name="O'donnell P."/>
            <person name="Okoawo O."/>
            <person name="O'leary S."/>
            <person name="Omotosho B."/>
            <person name="O'neill K."/>
            <person name="Osman S."/>
            <person name="Parker S."/>
            <person name="Perrin D."/>
            <person name="Phunkhang P."/>
            <person name="Piqani B."/>
            <person name="Purcell S."/>
            <person name="Rachupka T."/>
            <person name="Ramasamy U."/>
            <person name="Rameau R."/>
            <person name="Ray V."/>
            <person name="Raymond C."/>
            <person name="Retta R."/>
            <person name="Richardson S."/>
            <person name="Rise C."/>
            <person name="Rodriguez J."/>
            <person name="Rogers J."/>
            <person name="Rogov P."/>
            <person name="Rutman M."/>
            <person name="Schupbach R."/>
            <person name="Seaman C."/>
            <person name="Settipalli S."/>
            <person name="Sharpe T."/>
            <person name="Sheridan J."/>
            <person name="Sherpa N."/>
            <person name="Shi J."/>
            <person name="Smirnov S."/>
            <person name="Smith C."/>
            <person name="Sougnez C."/>
            <person name="Spencer B."/>
            <person name="Stalker J."/>
            <person name="Stange-thomann N."/>
            <person name="Stavropoulos S."/>
            <person name="Stetson K."/>
            <person name="Stone C."/>
            <person name="Stone S."/>
            <person name="Stubbs M."/>
            <person name="Talamas J."/>
            <person name="Tchuinga P."/>
            <person name="Tenzing P."/>
            <person name="Tesfaye S."/>
            <person name="Theodore J."/>
            <person name="Thoulutsang Y."/>
            <person name="Topham K."/>
            <person name="Towey S."/>
            <person name="Tsamla T."/>
            <person name="Tsomo N."/>
            <person name="Vallee D."/>
            <person name="Vassiliev H."/>
            <person name="Venkataraman V."/>
            <person name="Vinson J."/>
            <person name="Vo A."/>
            <person name="Wade C."/>
            <person name="Wang S."/>
            <person name="Wangchuk T."/>
            <person name="Wangdi T."/>
            <person name="Whittaker C."/>
            <person name="Wilkinson J."/>
            <person name="Wu Y."/>
            <person name="Wyman D."/>
            <person name="Yadav S."/>
            <person name="Yang S."/>
            <person name="Yang X."/>
            <person name="Yeager S."/>
            <person name="Yee E."/>
            <person name="Young G."/>
            <person name="Zainoun J."/>
            <person name="Zembeck L."/>
            <person name="Zimmer A."/>
            <person name="Zody M."/>
            <person name="Lander E."/>
        </authorList>
    </citation>
    <scope>NUCLEOTIDE SEQUENCE [LARGE SCALE GENOMIC DNA]</scope>
</reference>
<dbReference type="GO" id="GO:0031624">
    <property type="term" value="F:ubiquitin conjugating enzyme binding"/>
    <property type="evidence" value="ECO:0007669"/>
    <property type="project" value="TreeGrafter"/>
</dbReference>
<name>H2ZBA8_CIOSA</name>
<proteinExistence type="predicted"/>
<reference evidence="1" key="3">
    <citation type="submission" date="2025-09" db="UniProtKB">
        <authorList>
            <consortium name="Ensembl"/>
        </authorList>
    </citation>
    <scope>IDENTIFICATION</scope>
</reference>
<dbReference type="GeneTree" id="ENSGT00950000182909"/>
<dbReference type="GO" id="GO:0042428">
    <property type="term" value="P:serotonin metabolic process"/>
    <property type="evidence" value="ECO:0007669"/>
    <property type="project" value="TreeGrafter"/>
</dbReference>
<dbReference type="OMA" id="DTVWYVR"/>
<dbReference type="GO" id="GO:0032436">
    <property type="term" value="P:positive regulation of proteasomal ubiquitin-dependent protein catabolic process"/>
    <property type="evidence" value="ECO:0007669"/>
    <property type="project" value="TreeGrafter"/>
</dbReference>
<dbReference type="PANTHER" id="PTHR46717">
    <property type="entry name" value="E3 UBIQUITIN-PROTEIN LIGASE RNF180"/>
    <property type="match status" value="1"/>
</dbReference>
<organism evidence="1 2">
    <name type="scientific">Ciona savignyi</name>
    <name type="common">Pacific transparent sea squirt</name>
    <dbReference type="NCBI Taxonomy" id="51511"/>
    <lineage>
        <taxon>Eukaryota</taxon>
        <taxon>Metazoa</taxon>
        <taxon>Chordata</taxon>
        <taxon>Tunicata</taxon>
        <taxon>Ascidiacea</taxon>
        <taxon>Phlebobranchia</taxon>
        <taxon>Cionidae</taxon>
        <taxon>Ciona</taxon>
    </lineage>
</organism>
<evidence type="ECO:0000313" key="2">
    <source>
        <dbReference type="Proteomes" id="UP000007875"/>
    </source>
</evidence>
<dbReference type="GO" id="GO:0000209">
    <property type="term" value="P:protein polyubiquitination"/>
    <property type="evidence" value="ECO:0007669"/>
    <property type="project" value="InterPro"/>
</dbReference>
<reference evidence="1" key="2">
    <citation type="submission" date="2025-08" db="UniProtKB">
        <authorList>
            <consortium name="Ensembl"/>
        </authorList>
    </citation>
    <scope>IDENTIFICATION</scope>
</reference>
<accession>H2ZBA8</accession>
<sequence length="153" mass="17322">MKIKCRKCRGFLMEYTCIINAHGGSLQDDLQEENACTDNNSQVWFVNYDIAPDWIHSAIDEGNWKMGKLNCSSCNGRIGSFNFVQQQKCSCESFVVPPVWLQKSKVDVGFKPKIAESKRSTQLETLTVINDVNQSETISPEIEANLFNFEITS</sequence>
<dbReference type="GO" id="GO:0005789">
    <property type="term" value="C:endoplasmic reticulum membrane"/>
    <property type="evidence" value="ECO:0007669"/>
    <property type="project" value="TreeGrafter"/>
</dbReference>
<evidence type="ECO:0000313" key="1">
    <source>
        <dbReference type="Ensembl" id="ENSCSAVP00000014873.1"/>
    </source>
</evidence>
<dbReference type="InParanoid" id="H2ZBA8"/>
<dbReference type="GO" id="GO:0042415">
    <property type="term" value="P:norepinephrine metabolic process"/>
    <property type="evidence" value="ECO:0007669"/>
    <property type="project" value="TreeGrafter"/>
</dbReference>
<dbReference type="PANTHER" id="PTHR46717:SF1">
    <property type="entry name" value="E3 UBIQUITIN-PROTEIN LIGASE RNF180"/>
    <property type="match status" value="1"/>
</dbReference>
<dbReference type="Proteomes" id="UP000007875">
    <property type="component" value="Unassembled WGS sequence"/>
</dbReference>